<gene>
    <name evidence="2" type="primary">hpf</name>
    <name evidence="5" type="ORF">HMPREF3206_00257</name>
</gene>
<evidence type="ECO:0000256" key="1">
    <source>
        <dbReference type="ARBA" id="ARBA00022845"/>
    </source>
</evidence>
<dbReference type="NCBIfam" id="TIGR00741">
    <property type="entry name" value="yfiA"/>
    <property type="match status" value="1"/>
</dbReference>
<feature type="compositionally biased region" description="Basic residues" evidence="3">
    <location>
        <begin position="92"/>
        <end position="107"/>
    </location>
</feature>
<dbReference type="RefSeq" id="WP_008801204.1">
    <property type="nucleotide sequence ID" value="NZ_KQ956514.1"/>
</dbReference>
<dbReference type="InterPro" id="IPR032528">
    <property type="entry name" value="Ribosom_S30AE_C"/>
</dbReference>
<dbReference type="EMBL" id="LRPX01000008">
    <property type="protein sequence ID" value="KXA16490.1"/>
    <property type="molecule type" value="Genomic_DNA"/>
</dbReference>
<keyword evidence="1 2" id="KW-0810">Translation regulation</keyword>
<dbReference type="Pfam" id="PF16321">
    <property type="entry name" value="Ribosom_S30AE_C"/>
    <property type="match status" value="1"/>
</dbReference>
<dbReference type="PATRIC" id="fig|134605.3.peg.259"/>
<evidence type="ECO:0000256" key="3">
    <source>
        <dbReference type="SAM" id="MobiDB-lite"/>
    </source>
</evidence>
<dbReference type="InterPro" id="IPR036567">
    <property type="entry name" value="RHF-like"/>
</dbReference>
<comment type="function">
    <text evidence="2">Required for dimerization of active 70S ribosomes into 100S ribosomes in stationary phase; 100S ribosomes are translationally inactive and sometimes present during exponential growth.</text>
</comment>
<dbReference type="AlphaFoldDB" id="A0A133NJN8"/>
<evidence type="ECO:0000313" key="5">
    <source>
        <dbReference type="EMBL" id="KXA16490.1"/>
    </source>
</evidence>
<proteinExistence type="inferred from homology"/>
<dbReference type="InterPro" id="IPR050574">
    <property type="entry name" value="HPF/YfiA_ribosome-assoc"/>
</dbReference>
<evidence type="ECO:0000313" key="6">
    <source>
        <dbReference type="Proteomes" id="UP000070617"/>
    </source>
</evidence>
<comment type="similarity">
    <text evidence="2">Belongs to the HPF/YfiA ribosome-associated protein family. Long HPF subfamily.</text>
</comment>
<dbReference type="InterPro" id="IPR038416">
    <property type="entry name" value="Ribosom_S30AE_C_sf"/>
</dbReference>
<dbReference type="Pfam" id="PF02482">
    <property type="entry name" value="Ribosomal_S30AE"/>
    <property type="match status" value="1"/>
</dbReference>
<name>A0A133NJN8_9FUSO</name>
<dbReference type="GO" id="GO:0043024">
    <property type="term" value="F:ribosomal small subunit binding"/>
    <property type="evidence" value="ECO:0007669"/>
    <property type="project" value="TreeGrafter"/>
</dbReference>
<comment type="subcellular location">
    <subcellularLocation>
        <location evidence="2">Cytoplasm</location>
    </subcellularLocation>
</comment>
<protein>
    <recommendedName>
        <fullName evidence="2">Ribosome hibernation promoting factor</fullName>
        <shortName evidence="2">HPF</shortName>
    </recommendedName>
</protein>
<evidence type="ECO:0000259" key="4">
    <source>
        <dbReference type="Pfam" id="PF16321"/>
    </source>
</evidence>
<organism evidence="5 6">
    <name type="scientific">Fusobacterium equinum</name>
    <dbReference type="NCBI Taxonomy" id="134605"/>
    <lineage>
        <taxon>Bacteria</taxon>
        <taxon>Fusobacteriati</taxon>
        <taxon>Fusobacteriota</taxon>
        <taxon>Fusobacteriia</taxon>
        <taxon>Fusobacteriales</taxon>
        <taxon>Fusobacteriaceae</taxon>
        <taxon>Fusobacterium</taxon>
    </lineage>
</organism>
<feature type="region of interest" description="Disordered" evidence="3">
    <location>
        <begin position="92"/>
        <end position="113"/>
    </location>
</feature>
<sequence length="180" mass="20610">MKLSIQGKRLELTDAIKAYAERKFEKVEKFHDGILEINVTLSAVKLKTGNYHSAEVLAYLSGKTLKATSTEEDLYFAIDQAADALEIQLKKHKDKNKRANSQKRGKSWKFDPESGVVTNQEERRMVKVLLPKKPMSMEEALLQLEVLEKQFFAFKSLETGKMSIVYKRKDGDYGYIVEEA</sequence>
<reference evidence="6" key="1">
    <citation type="submission" date="2016-01" db="EMBL/GenBank/DDBJ databases">
        <authorList>
            <person name="Mitreva M."/>
            <person name="Pepin K.H."/>
            <person name="Mihindukulasuriya K.A."/>
            <person name="Fulton R."/>
            <person name="Fronick C."/>
            <person name="O'Laughlin M."/>
            <person name="Miner T."/>
            <person name="Herter B."/>
            <person name="Rosa B.A."/>
            <person name="Cordes M."/>
            <person name="Tomlinson C."/>
            <person name="Wollam A."/>
            <person name="Palsikar V.B."/>
            <person name="Mardis E.R."/>
            <person name="Wilson R.K."/>
        </authorList>
    </citation>
    <scope>NUCLEOTIDE SEQUENCE [LARGE SCALE GENOMIC DNA]</scope>
    <source>
        <strain evidence="6">CMW8396</strain>
    </source>
</reference>
<evidence type="ECO:0000256" key="2">
    <source>
        <dbReference type="HAMAP-Rule" id="MF_00839"/>
    </source>
</evidence>
<dbReference type="InterPro" id="IPR034694">
    <property type="entry name" value="HPF_long/plastid"/>
</dbReference>
<dbReference type="CDD" id="cd00552">
    <property type="entry name" value="RaiA"/>
    <property type="match status" value="1"/>
</dbReference>
<keyword evidence="6" id="KW-1185">Reference proteome</keyword>
<dbReference type="SUPFAM" id="SSF69754">
    <property type="entry name" value="Ribosome binding protein Y (YfiA homologue)"/>
    <property type="match status" value="1"/>
</dbReference>
<feature type="domain" description="Sigma 54 modulation/S30EA ribosomal protein C-terminal" evidence="4">
    <location>
        <begin position="131"/>
        <end position="174"/>
    </location>
</feature>
<dbReference type="STRING" id="134605.HMPREF3206_00257"/>
<dbReference type="HAMAP" id="MF_00839">
    <property type="entry name" value="HPF"/>
    <property type="match status" value="1"/>
</dbReference>
<dbReference type="Proteomes" id="UP000070617">
    <property type="component" value="Unassembled WGS sequence"/>
</dbReference>
<accession>A0A133NJN8</accession>
<dbReference type="InterPro" id="IPR003489">
    <property type="entry name" value="RHF/RaiA"/>
</dbReference>
<comment type="caution">
    <text evidence="5">The sequence shown here is derived from an EMBL/GenBank/DDBJ whole genome shotgun (WGS) entry which is preliminary data.</text>
</comment>
<dbReference type="Gene3D" id="3.30.505.50">
    <property type="entry name" value="Sigma 54 modulation/S30EA ribosomal protein, C-terminal domain"/>
    <property type="match status" value="1"/>
</dbReference>
<dbReference type="GO" id="GO:0022627">
    <property type="term" value="C:cytosolic small ribosomal subunit"/>
    <property type="evidence" value="ECO:0007669"/>
    <property type="project" value="TreeGrafter"/>
</dbReference>
<keyword evidence="2" id="KW-0963">Cytoplasm</keyword>
<dbReference type="PANTHER" id="PTHR33231:SF1">
    <property type="entry name" value="30S RIBOSOMAL PROTEIN"/>
    <property type="match status" value="1"/>
</dbReference>
<dbReference type="PANTHER" id="PTHR33231">
    <property type="entry name" value="30S RIBOSOMAL PROTEIN"/>
    <property type="match status" value="1"/>
</dbReference>
<comment type="subunit">
    <text evidence="2">Interacts with 100S ribosomes.</text>
</comment>
<dbReference type="GO" id="GO:0045900">
    <property type="term" value="P:negative regulation of translational elongation"/>
    <property type="evidence" value="ECO:0007669"/>
    <property type="project" value="TreeGrafter"/>
</dbReference>
<dbReference type="Gene3D" id="3.30.160.100">
    <property type="entry name" value="Ribosome hibernation promotion factor-like"/>
    <property type="match status" value="1"/>
</dbReference>